<dbReference type="AlphaFoldDB" id="A0A7W2PYA9"/>
<gene>
    <name evidence="2" type="ORF">H4C75_10285</name>
</gene>
<proteinExistence type="predicted"/>
<dbReference type="Proteomes" id="UP000541770">
    <property type="component" value="Unassembled WGS sequence"/>
</dbReference>
<organism evidence="2 3">
    <name type="scientific">Pseudomonas mosselii</name>
    <dbReference type="NCBI Taxonomy" id="78327"/>
    <lineage>
        <taxon>Bacteria</taxon>
        <taxon>Pseudomonadati</taxon>
        <taxon>Pseudomonadota</taxon>
        <taxon>Gammaproteobacteria</taxon>
        <taxon>Pseudomonadales</taxon>
        <taxon>Pseudomonadaceae</taxon>
        <taxon>Pseudomonas</taxon>
    </lineage>
</organism>
<feature type="chain" id="PRO_5031245383" evidence="1">
    <location>
        <begin position="19"/>
        <end position="80"/>
    </location>
</feature>
<comment type="caution">
    <text evidence="2">The sequence shown here is derived from an EMBL/GenBank/DDBJ whole genome shotgun (WGS) entry which is preliminary data.</text>
</comment>
<dbReference type="RefSeq" id="WP_182322677.1">
    <property type="nucleotide sequence ID" value="NZ_BQIL01000011.1"/>
</dbReference>
<evidence type="ECO:0000313" key="3">
    <source>
        <dbReference type="Proteomes" id="UP000541770"/>
    </source>
</evidence>
<evidence type="ECO:0000313" key="2">
    <source>
        <dbReference type="EMBL" id="MBA6065148.1"/>
    </source>
</evidence>
<protein>
    <submittedName>
        <fullName evidence="2">Uncharacterized protein</fullName>
    </submittedName>
</protein>
<name>A0A7W2PYA9_9PSED</name>
<keyword evidence="1" id="KW-0732">Signal</keyword>
<dbReference type="EMBL" id="JACGDE010000005">
    <property type="protein sequence ID" value="MBA6065148.1"/>
    <property type="molecule type" value="Genomic_DNA"/>
</dbReference>
<feature type="signal peptide" evidence="1">
    <location>
        <begin position="1"/>
        <end position="18"/>
    </location>
</feature>
<accession>A0A7W2PYA9</accession>
<sequence>MKKAVLAAFLASAGLIQAAHGDEQASAVVAKAHSPFSRDDAAEQRLQLAAAYLGDTGCGACPQGTARTPAGNCQPPFDFD</sequence>
<reference evidence="2 3" key="1">
    <citation type="submission" date="2020-07" db="EMBL/GenBank/DDBJ databases">
        <title>Diversity of carbapenemase encoding genes among Pseudomonas putida group clinical isolates in a tertiary Brazilian hospital.</title>
        <authorList>
            <person name="Alberto-Lei F."/>
            <person name="Nodari C.S."/>
            <person name="Streling A.P."/>
            <person name="Paulino J.T."/>
            <person name="Bessa-Neto F.O."/>
            <person name="Cayo R."/>
            <person name="Gales A.C."/>
        </authorList>
    </citation>
    <scope>NUCLEOTIDE SEQUENCE [LARGE SCALE GENOMIC DNA]</scope>
    <source>
        <strain evidence="2 3">14802</strain>
    </source>
</reference>
<evidence type="ECO:0000256" key="1">
    <source>
        <dbReference type="SAM" id="SignalP"/>
    </source>
</evidence>